<comment type="caution">
    <text evidence="2">The sequence shown here is derived from an EMBL/GenBank/DDBJ whole genome shotgun (WGS) entry which is preliminary data.</text>
</comment>
<protein>
    <submittedName>
        <fullName evidence="2">Uncharacterized protein</fullName>
    </submittedName>
</protein>
<dbReference type="Proteomes" id="UP000284403">
    <property type="component" value="Unassembled WGS sequence"/>
</dbReference>
<keyword evidence="3" id="KW-1185">Reference proteome</keyword>
<dbReference type="GeneID" id="40321842"/>
<name>A0A422NCI0_9TRYP</name>
<reference evidence="2 3" key="1">
    <citation type="journal article" date="2018" name="BMC Genomics">
        <title>Genomic comparison of Trypanosoma conorhini and Trypanosoma rangeli to Trypanosoma cruzi strains of high and low virulence.</title>
        <authorList>
            <person name="Bradwell K.R."/>
            <person name="Koparde V.N."/>
            <person name="Matveyev A.V."/>
            <person name="Serrano M.G."/>
            <person name="Alves J.M."/>
            <person name="Parikh H."/>
            <person name="Huang B."/>
            <person name="Lee V."/>
            <person name="Espinosa-Alvarez O."/>
            <person name="Ortiz P.A."/>
            <person name="Costa-Martins A.G."/>
            <person name="Teixeira M.M."/>
            <person name="Buck G.A."/>
        </authorList>
    </citation>
    <scope>NUCLEOTIDE SEQUENCE [LARGE SCALE GENOMIC DNA]</scope>
    <source>
        <strain evidence="2 3">025E</strain>
    </source>
</reference>
<feature type="region of interest" description="Disordered" evidence="1">
    <location>
        <begin position="28"/>
        <end position="53"/>
    </location>
</feature>
<gene>
    <name evidence="2" type="ORF">Tco025E_08231</name>
</gene>
<proteinExistence type="predicted"/>
<accession>A0A422NCI0</accession>
<dbReference type="RefSeq" id="XP_029224795.1">
    <property type="nucleotide sequence ID" value="XM_029375086.1"/>
</dbReference>
<evidence type="ECO:0000256" key="1">
    <source>
        <dbReference type="SAM" id="MobiDB-lite"/>
    </source>
</evidence>
<sequence>RRGFGACAVSGAAASAGAMRPLVGAGRAARHKAPSVRPALAGRSAARTPSGRANPRAFCPLTEGGLLARRCPAGLPWASRAVVAGARPREGVGENAGPAAFLALLFCVRLARQHMPVCLSVCFS</sequence>
<evidence type="ECO:0000313" key="2">
    <source>
        <dbReference type="EMBL" id="RNF03188.1"/>
    </source>
</evidence>
<feature type="non-terminal residue" evidence="2">
    <location>
        <position position="1"/>
    </location>
</feature>
<organism evidence="2 3">
    <name type="scientific">Trypanosoma conorhini</name>
    <dbReference type="NCBI Taxonomy" id="83891"/>
    <lineage>
        <taxon>Eukaryota</taxon>
        <taxon>Discoba</taxon>
        <taxon>Euglenozoa</taxon>
        <taxon>Kinetoplastea</taxon>
        <taxon>Metakinetoplastina</taxon>
        <taxon>Trypanosomatida</taxon>
        <taxon>Trypanosomatidae</taxon>
        <taxon>Trypanosoma</taxon>
    </lineage>
</organism>
<dbReference type="AlphaFoldDB" id="A0A422NCI0"/>
<dbReference type="EMBL" id="MKKU01000735">
    <property type="protein sequence ID" value="RNF03188.1"/>
    <property type="molecule type" value="Genomic_DNA"/>
</dbReference>
<evidence type="ECO:0000313" key="3">
    <source>
        <dbReference type="Proteomes" id="UP000284403"/>
    </source>
</evidence>